<comment type="similarity">
    <text evidence="8">Belongs to the nanos family.</text>
</comment>
<keyword evidence="7 8" id="KW-0694">RNA-binding</keyword>
<evidence type="ECO:0000313" key="12">
    <source>
        <dbReference type="Proteomes" id="UP001445076"/>
    </source>
</evidence>
<feature type="compositionally biased region" description="Polar residues" evidence="9">
    <location>
        <begin position="76"/>
        <end position="89"/>
    </location>
</feature>
<evidence type="ECO:0000313" key="11">
    <source>
        <dbReference type="EMBL" id="KAK8725277.1"/>
    </source>
</evidence>
<keyword evidence="12" id="KW-1185">Reference proteome</keyword>
<gene>
    <name evidence="11" type="ORF">OTU49_010793</name>
</gene>
<dbReference type="InterPro" id="IPR024161">
    <property type="entry name" value="Znf_nanos-typ"/>
</dbReference>
<name>A0AAW0WCX5_CHEQU</name>
<dbReference type="Gene3D" id="4.10.60.30">
    <property type="entry name" value="Nanos, RNA-binding domain"/>
    <property type="match status" value="1"/>
</dbReference>
<comment type="subcellular location">
    <subcellularLocation>
        <location evidence="1">Cytoplasm</location>
    </subcellularLocation>
</comment>
<sequence>MDTDDLRSYRWNNSHSNSNKGATTSPKITSSLWKQLSEECDSVKTPGLHSSCLTENLSPSEKDVSFNSSSSASHSQDLWHTQQSPASGQSDVTFQVIHSDPWETLTNQTKASRDLTELSISNLTSSAFRQSDIDVNRIPKIGTEENTSSLFTKDVRYGKYEPGVIGTELNEPTNPASQLFPSHSYPPSSIWNENTEIPTNSSFPLSSSQNESFKLHNSLAWNNIMSSVPQRSVLHDIGNVNYPSVAAPASDFTCQKLPSSYNASAPELCDSQRTIAFHPQKQHTDLVALMQELSMFSETRNAGQLPHDGNTMHTYSHQKFPATTQVNSLIKGCVFCKNNNYHSTFYRSHTLKDERGHCQCPVLRLYVCPLCNATGDFAHTLKYCPLNTVTKGDPISAGLPPGKVTNWREVAKRMLGYYSVKH</sequence>
<keyword evidence="6 8" id="KW-0810">Translation regulation</keyword>
<dbReference type="PANTHER" id="PTHR12887">
    <property type="entry name" value="NANOS PROTEIN"/>
    <property type="match status" value="1"/>
</dbReference>
<comment type="caution">
    <text evidence="11">The sequence shown here is derived from an EMBL/GenBank/DDBJ whole genome shotgun (WGS) entry which is preliminary data.</text>
</comment>
<evidence type="ECO:0000256" key="1">
    <source>
        <dbReference type="ARBA" id="ARBA00004496"/>
    </source>
</evidence>
<organism evidence="11 12">
    <name type="scientific">Cherax quadricarinatus</name>
    <name type="common">Australian red claw crayfish</name>
    <dbReference type="NCBI Taxonomy" id="27406"/>
    <lineage>
        <taxon>Eukaryota</taxon>
        <taxon>Metazoa</taxon>
        <taxon>Ecdysozoa</taxon>
        <taxon>Arthropoda</taxon>
        <taxon>Crustacea</taxon>
        <taxon>Multicrustacea</taxon>
        <taxon>Malacostraca</taxon>
        <taxon>Eumalacostraca</taxon>
        <taxon>Eucarida</taxon>
        <taxon>Decapoda</taxon>
        <taxon>Pleocyemata</taxon>
        <taxon>Astacidea</taxon>
        <taxon>Parastacoidea</taxon>
        <taxon>Parastacidae</taxon>
        <taxon>Cherax</taxon>
    </lineage>
</organism>
<feature type="region of interest" description="Disordered" evidence="9">
    <location>
        <begin position="54"/>
        <end position="89"/>
    </location>
</feature>
<keyword evidence="2" id="KW-0963">Cytoplasm</keyword>
<evidence type="ECO:0000256" key="7">
    <source>
        <dbReference type="ARBA" id="ARBA00022884"/>
    </source>
</evidence>
<evidence type="ECO:0000256" key="8">
    <source>
        <dbReference type="PROSITE-ProRule" id="PRU00855"/>
    </source>
</evidence>
<keyword evidence="4 8" id="KW-0863">Zinc-finger</keyword>
<protein>
    <recommendedName>
        <fullName evidence="10">Nanos-type domain-containing protein</fullName>
    </recommendedName>
</protein>
<dbReference type="GO" id="GO:0003723">
    <property type="term" value="F:RNA binding"/>
    <property type="evidence" value="ECO:0007669"/>
    <property type="project" value="UniProtKB-UniRule"/>
</dbReference>
<dbReference type="AlphaFoldDB" id="A0AAW0WCX5"/>
<dbReference type="GO" id="GO:0008270">
    <property type="term" value="F:zinc ion binding"/>
    <property type="evidence" value="ECO:0007669"/>
    <property type="project" value="UniProtKB-KW"/>
</dbReference>
<feature type="compositionally biased region" description="Polar residues" evidence="9">
    <location>
        <begin position="10"/>
        <end position="27"/>
    </location>
</feature>
<dbReference type="Pfam" id="PF05741">
    <property type="entry name" value="zf-nanos"/>
    <property type="match status" value="1"/>
</dbReference>
<accession>A0AAW0WCX5</accession>
<dbReference type="InterPro" id="IPR008705">
    <property type="entry name" value="Nanos/Xcar2"/>
</dbReference>
<evidence type="ECO:0000256" key="2">
    <source>
        <dbReference type="ARBA" id="ARBA00022490"/>
    </source>
</evidence>
<dbReference type="InterPro" id="IPR038129">
    <property type="entry name" value="Nanos_sf"/>
</dbReference>
<keyword evidence="5" id="KW-0862">Zinc</keyword>
<dbReference type="GO" id="GO:0006417">
    <property type="term" value="P:regulation of translation"/>
    <property type="evidence" value="ECO:0007669"/>
    <property type="project" value="UniProtKB-UniRule"/>
</dbReference>
<feature type="domain" description="Nanos-type" evidence="10">
    <location>
        <begin position="332"/>
        <end position="386"/>
    </location>
</feature>
<evidence type="ECO:0000256" key="6">
    <source>
        <dbReference type="ARBA" id="ARBA00022845"/>
    </source>
</evidence>
<keyword evidence="3" id="KW-0479">Metal-binding</keyword>
<evidence type="ECO:0000256" key="4">
    <source>
        <dbReference type="ARBA" id="ARBA00022771"/>
    </source>
</evidence>
<proteinExistence type="inferred from homology"/>
<dbReference type="PROSITE" id="PS51522">
    <property type="entry name" value="ZF_NANOS"/>
    <property type="match status" value="1"/>
</dbReference>
<feature type="region of interest" description="Disordered" evidence="9">
    <location>
        <begin position="1"/>
        <end position="27"/>
    </location>
</feature>
<reference evidence="11 12" key="1">
    <citation type="journal article" date="2024" name="BMC Genomics">
        <title>Genome assembly of redclaw crayfish (Cherax quadricarinatus) provides insights into its immune adaptation and hypoxia tolerance.</title>
        <authorList>
            <person name="Liu Z."/>
            <person name="Zheng J."/>
            <person name="Li H."/>
            <person name="Fang K."/>
            <person name="Wang S."/>
            <person name="He J."/>
            <person name="Zhou D."/>
            <person name="Weng S."/>
            <person name="Chi M."/>
            <person name="Gu Z."/>
            <person name="He J."/>
            <person name="Li F."/>
            <person name="Wang M."/>
        </authorList>
    </citation>
    <scope>NUCLEOTIDE SEQUENCE [LARGE SCALE GENOMIC DNA]</scope>
    <source>
        <strain evidence="11">ZL_2023a</strain>
    </source>
</reference>
<dbReference type="GO" id="GO:0005737">
    <property type="term" value="C:cytoplasm"/>
    <property type="evidence" value="ECO:0007669"/>
    <property type="project" value="UniProtKB-SubCell"/>
</dbReference>
<feature type="compositionally biased region" description="Low complexity" evidence="9">
    <location>
        <begin position="65"/>
        <end position="75"/>
    </location>
</feature>
<dbReference type="EMBL" id="JARKIK010000083">
    <property type="protein sequence ID" value="KAK8725277.1"/>
    <property type="molecule type" value="Genomic_DNA"/>
</dbReference>
<dbReference type="Proteomes" id="UP001445076">
    <property type="component" value="Unassembled WGS sequence"/>
</dbReference>
<evidence type="ECO:0000259" key="10">
    <source>
        <dbReference type="PROSITE" id="PS51522"/>
    </source>
</evidence>
<evidence type="ECO:0000256" key="5">
    <source>
        <dbReference type="ARBA" id="ARBA00022833"/>
    </source>
</evidence>
<evidence type="ECO:0000256" key="3">
    <source>
        <dbReference type="ARBA" id="ARBA00022723"/>
    </source>
</evidence>
<evidence type="ECO:0000256" key="9">
    <source>
        <dbReference type="SAM" id="MobiDB-lite"/>
    </source>
</evidence>